<dbReference type="PRINTS" id="PR02054">
    <property type="entry name" value="FAM175PLANT"/>
</dbReference>
<evidence type="ECO:0000313" key="1">
    <source>
        <dbReference type="Proteomes" id="UP000827889"/>
    </source>
</evidence>
<dbReference type="GeneID" id="115749273"/>
<dbReference type="GO" id="GO:0005634">
    <property type="term" value="C:nucleus"/>
    <property type="evidence" value="ECO:0007669"/>
    <property type="project" value="TreeGrafter"/>
</dbReference>
<dbReference type="Pfam" id="PF21125">
    <property type="entry name" value="MPN_2A_DUB_like"/>
    <property type="match status" value="1"/>
</dbReference>
<evidence type="ECO:0000313" key="3">
    <source>
        <dbReference type="RefSeq" id="XP_048127515.1"/>
    </source>
</evidence>
<evidence type="ECO:0000313" key="2">
    <source>
        <dbReference type="RefSeq" id="XP_048127513.1"/>
    </source>
</evidence>
<organism evidence="1 4">
    <name type="scientific">Rhodamnia argentea</name>
    <dbReference type="NCBI Taxonomy" id="178133"/>
    <lineage>
        <taxon>Eukaryota</taxon>
        <taxon>Viridiplantae</taxon>
        <taxon>Streptophyta</taxon>
        <taxon>Embryophyta</taxon>
        <taxon>Tracheophyta</taxon>
        <taxon>Spermatophyta</taxon>
        <taxon>Magnoliopsida</taxon>
        <taxon>eudicotyledons</taxon>
        <taxon>Gunneridae</taxon>
        <taxon>Pentapetalae</taxon>
        <taxon>rosids</taxon>
        <taxon>malvids</taxon>
        <taxon>Myrtales</taxon>
        <taxon>Myrtaceae</taxon>
        <taxon>Myrtoideae</taxon>
        <taxon>Myrteae</taxon>
        <taxon>Australasian group</taxon>
        <taxon>Rhodamnia</taxon>
    </lineage>
</organism>
<dbReference type="InterPro" id="IPR023238">
    <property type="entry name" value="FAM175"/>
</dbReference>
<sequence length="332" mass="36297">MDDLPLQKIAISGPTLSSLLQRVSSSPADADGLLFGHISPVAPSTLSDDPSSAATAASTSNSAALVATVTSFLCPGCPLSFFDSLGRLLFPSLLHHSQHRLIGWFSSRRRSRLQPSMRDFNVAASLSSDPSLSFPIDASDGFSPRVFVLFSTPPLDSAIHTHEYRAFQFRTAADTFEPRSIDVVNIGPGFRGHYGNFSPNSSFPWLACDSRGSSMMQEDGKEERLSEIRQVAKNQNEIDLIEHLSEMRQAAKYQNDIDLVAEGFPIAKLGRLMGPEASSYTAGLEEMYEKMLTKIDSLARLVENSSAQVLQMEQHNSKLRAEIAGIKRVVNC</sequence>
<keyword evidence="1" id="KW-1185">Reference proteome</keyword>
<protein>
    <submittedName>
        <fullName evidence="2 3">Uncharacterized protein LOC115749273</fullName>
    </submittedName>
</protein>
<evidence type="ECO:0000313" key="4">
    <source>
        <dbReference type="RefSeq" id="XP_048127516.1"/>
    </source>
</evidence>
<dbReference type="RefSeq" id="XP_048127516.1">
    <property type="nucleotide sequence ID" value="XM_048271559.1"/>
</dbReference>
<dbReference type="Proteomes" id="UP000827889">
    <property type="component" value="Chromosome 10"/>
</dbReference>
<dbReference type="KEGG" id="rarg:115749273"/>
<dbReference type="AlphaFoldDB" id="A0A8B8Q454"/>
<proteinExistence type="predicted"/>
<accession>A0A8B8Q454</accession>
<dbReference type="PANTHER" id="PTHR31728:SF5">
    <property type="entry name" value="OS07G0540200 PROTEIN"/>
    <property type="match status" value="1"/>
</dbReference>
<dbReference type="PRINTS" id="PR02051">
    <property type="entry name" value="PROTEINF175"/>
</dbReference>
<name>A0A8B8Q454_9MYRT</name>
<dbReference type="GO" id="GO:0031593">
    <property type="term" value="F:polyubiquitin modification-dependent protein binding"/>
    <property type="evidence" value="ECO:0007669"/>
    <property type="project" value="TreeGrafter"/>
</dbReference>
<dbReference type="RefSeq" id="XP_048127513.1">
    <property type="nucleotide sequence ID" value="XM_048271556.1"/>
</dbReference>
<reference evidence="2 3" key="1">
    <citation type="submission" date="2025-05" db="UniProtKB">
        <authorList>
            <consortium name="RefSeq"/>
        </authorList>
    </citation>
    <scope>IDENTIFICATION</scope>
    <source>
        <tissue evidence="2 3">Leaf</tissue>
    </source>
</reference>
<gene>
    <name evidence="2 3 4" type="primary">LOC115749273</name>
</gene>
<dbReference type="InterPro" id="IPR023241">
    <property type="entry name" value="FAM175_plant"/>
</dbReference>
<dbReference type="PANTHER" id="PTHR31728">
    <property type="entry name" value="ABRAXAS FAMILY MEMBER"/>
    <property type="match status" value="1"/>
</dbReference>
<dbReference type="RefSeq" id="XP_048127515.1">
    <property type="nucleotide sequence ID" value="XM_048271558.1"/>
</dbReference>
<dbReference type="CDD" id="cd23656">
    <property type="entry name" value="Abraxas_plant"/>
    <property type="match status" value="1"/>
</dbReference>